<organism evidence="1 2">
    <name type="scientific">Penicillium nalgiovense</name>
    <dbReference type="NCBI Taxonomy" id="60175"/>
    <lineage>
        <taxon>Eukaryota</taxon>
        <taxon>Fungi</taxon>
        <taxon>Dikarya</taxon>
        <taxon>Ascomycota</taxon>
        <taxon>Pezizomycotina</taxon>
        <taxon>Eurotiomycetes</taxon>
        <taxon>Eurotiomycetidae</taxon>
        <taxon>Eurotiales</taxon>
        <taxon>Aspergillaceae</taxon>
        <taxon>Penicillium</taxon>
    </lineage>
</organism>
<dbReference type="InterPro" id="IPR036928">
    <property type="entry name" value="AS_sf"/>
</dbReference>
<proteinExistence type="predicted"/>
<dbReference type="Proteomes" id="UP000191691">
    <property type="component" value="Unassembled WGS sequence"/>
</dbReference>
<dbReference type="OMA" id="CGMISTE"/>
<evidence type="ECO:0008006" key="3">
    <source>
        <dbReference type="Google" id="ProtNLM"/>
    </source>
</evidence>
<evidence type="ECO:0000313" key="1">
    <source>
        <dbReference type="EMBL" id="OQE96572.1"/>
    </source>
</evidence>
<dbReference type="STRING" id="60175.A0A1V6ZAU8"/>
<name>A0A1V6ZAU8_PENNA</name>
<reference evidence="2" key="1">
    <citation type="journal article" date="2017" name="Nat. Microbiol.">
        <title>Global analysis of biosynthetic gene clusters reveals vast potential of secondary metabolite production in Penicillium species.</title>
        <authorList>
            <person name="Nielsen J.C."/>
            <person name="Grijseels S."/>
            <person name="Prigent S."/>
            <person name="Ji B."/>
            <person name="Dainat J."/>
            <person name="Nielsen K.F."/>
            <person name="Frisvad J.C."/>
            <person name="Workman M."/>
            <person name="Nielsen J."/>
        </authorList>
    </citation>
    <scope>NUCLEOTIDE SEQUENCE [LARGE SCALE GENOMIC DNA]</scope>
    <source>
        <strain evidence="2">IBT 13039</strain>
    </source>
</reference>
<sequence length="375" mass="42004">MVTHTVPPNYRQYLESLGNRGLQMENDRGNPSNLQPGPYLYIEKLSAPVYWLHDDTYRTFLTAVKPKLNSPSSTTYEQLKIGGKFSDCLSVAIPPRLASARDNRPLSRLRVGVKDCYFLEGLNASLCLRGLSSMFGREEPPKAVDFDIAFNPRENGYQSPAGSAMEVPHVVQYMIGLTALSTQIPVAVDDVRRWQWSLAISTFSRVDVSVYAYYHSFAAFRENSAEKYNGKPSYVLPSVQYRWGNGASVFGEQHKDAIQRMDTYKEWLINTTLAKSTSVVERLVILSIADAAPNYRDEQSQSPRWQVHANQLLLPPILGAPDIAIPIGDVPFVIGIMGAPTKDLKLQTIEKIMHLLGRPTTVTTASRILECLKYE</sequence>
<keyword evidence="2" id="KW-1185">Reference proteome</keyword>
<dbReference type="AlphaFoldDB" id="A0A1V6ZAU8"/>
<comment type="caution">
    <text evidence="1">The sequence shown here is derived from an EMBL/GenBank/DDBJ whole genome shotgun (WGS) entry which is preliminary data.</text>
</comment>
<dbReference type="Gene3D" id="3.90.1300.10">
    <property type="entry name" value="Amidase signature (AS) domain"/>
    <property type="match status" value="1"/>
</dbReference>
<protein>
    <recommendedName>
        <fullName evidence="3">Amidase domain-containing protein</fullName>
    </recommendedName>
</protein>
<evidence type="ECO:0000313" key="2">
    <source>
        <dbReference type="Proteomes" id="UP000191691"/>
    </source>
</evidence>
<accession>A0A1V6ZAU8</accession>
<dbReference type="EMBL" id="MOOB01000001">
    <property type="protein sequence ID" value="OQE96572.1"/>
    <property type="molecule type" value="Genomic_DNA"/>
</dbReference>
<gene>
    <name evidence="1" type="ORF">PENNAL_c0001G10969</name>
</gene>